<sequence length="530" mass="57816">MNRSILYVAALSILFLVNSCTDDFTELNTDPKNLTVDNLSQSEYGAVVKAAMYTPTFLTNAARGPFQLTQSLFSDIYGGYFATTAPNFDSDKFILVGGWLNGGFNYFYGSAAPQIKYAEDFAAENGYDLENAIMKVWRVWSYHRVTDFWGPIPYSEFGNGERSVPYDSQEAIYTDFFATLDEAIPVLQSNAGETSFLGANDLVYGGNVDQWIKFANALRLRLAMRVKYVAPALSKTEAEKAAAGALLEANDDNATIATSAPDFTNPYNTITQWGEFRMSADMESILKGYEDPRIQYYASPAAEPDASDDPAGVSFPYEGMRNGQSKVDKQGTNFNAIASDMGAAYTEAGSAGPNYIIMNAAESYFLRAEGVLEGWNMGSGTAQDFYEQGIAVSHEEYGLDGSNLSGASYVSSTNTPASYDGSAPAASTVPVAYNAGGSKEQQLEQIITQKWIAIYPNSQEAWAEKRRTGYPTFYNRLNTDNPSIPVSTVPRRVPFVDGEFTTNGDAVNAAIDNLLGGPDNGTTRLWWDAK</sequence>
<dbReference type="AlphaFoldDB" id="A0AA49JKA9"/>
<dbReference type="InterPro" id="IPR011990">
    <property type="entry name" value="TPR-like_helical_dom_sf"/>
</dbReference>
<dbReference type="EMBL" id="CP120682">
    <property type="protein sequence ID" value="WKN40215.1"/>
    <property type="molecule type" value="Genomic_DNA"/>
</dbReference>
<reference evidence="2" key="2">
    <citation type="journal article" date="2024" name="Antonie Van Leeuwenhoek">
        <title>Roseihalotalea indica gen. nov., sp. nov., a halophilic Bacteroidetes from mesopelagic Southwest Indian Ocean with higher carbohydrate metabolic potential.</title>
        <authorList>
            <person name="Chen B."/>
            <person name="Zhang M."/>
            <person name="Lin D."/>
            <person name="Ye J."/>
            <person name="Tang K."/>
        </authorList>
    </citation>
    <scope>NUCLEOTIDE SEQUENCE</scope>
    <source>
        <strain evidence="2">TK19036</strain>
    </source>
</reference>
<proteinExistence type="predicted"/>
<dbReference type="Pfam" id="PF12741">
    <property type="entry name" value="SusD-like"/>
    <property type="match status" value="1"/>
</dbReference>
<feature type="chain" id="PRO_5041344181" evidence="1">
    <location>
        <begin position="22"/>
        <end position="530"/>
    </location>
</feature>
<organism evidence="2">
    <name type="scientific">Roseihalotalea indica</name>
    <dbReference type="NCBI Taxonomy" id="2867963"/>
    <lineage>
        <taxon>Bacteria</taxon>
        <taxon>Pseudomonadati</taxon>
        <taxon>Bacteroidota</taxon>
        <taxon>Cytophagia</taxon>
        <taxon>Cytophagales</taxon>
        <taxon>Catalimonadaceae</taxon>
        <taxon>Roseihalotalea</taxon>
    </lineage>
</organism>
<evidence type="ECO:0000313" key="2">
    <source>
        <dbReference type="EMBL" id="WKN40215.1"/>
    </source>
</evidence>
<dbReference type="Gene3D" id="1.25.40.390">
    <property type="match status" value="1"/>
</dbReference>
<reference evidence="2" key="1">
    <citation type="journal article" date="2023" name="Comput. Struct. Biotechnol. J.">
        <title>Discovery of a novel marine Bacteroidetes with a rich repertoire of carbohydrate-active enzymes.</title>
        <authorList>
            <person name="Chen B."/>
            <person name="Liu G."/>
            <person name="Chen Q."/>
            <person name="Wang H."/>
            <person name="Liu L."/>
            <person name="Tang K."/>
        </authorList>
    </citation>
    <scope>NUCLEOTIDE SEQUENCE</scope>
    <source>
        <strain evidence="2">TK19036</strain>
    </source>
</reference>
<accession>A0AA49JKA9</accession>
<dbReference type="InterPro" id="IPR024302">
    <property type="entry name" value="SusD-like"/>
</dbReference>
<evidence type="ECO:0000256" key="1">
    <source>
        <dbReference type="SAM" id="SignalP"/>
    </source>
</evidence>
<protein>
    <submittedName>
        <fullName evidence="2">SusD/RagB family nutrient-binding outer membrane lipoprotein</fullName>
    </submittedName>
</protein>
<name>A0AA49JKA9_9BACT</name>
<dbReference type="SUPFAM" id="SSF48452">
    <property type="entry name" value="TPR-like"/>
    <property type="match status" value="1"/>
</dbReference>
<feature type="signal peptide" evidence="1">
    <location>
        <begin position="1"/>
        <end position="21"/>
    </location>
</feature>
<keyword evidence="1" id="KW-0732">Signal</keyword>
<gene>
    <name evidence="2" type="ORF">K4G66_16095</name>
</gene>
<keyword evidence="2" id="KW-0449">Lipoprotein</keyword>